<dbReference type="EMBL" id="FOGT01000006">
    <property type="protein sequence ID" value="SER99311.1"/>
    <property type="molecule type" value="Genomic_DNA"/>
</dbReference>
<name>A0A1H9TQJ3_9BACI</name>
<feature type="transmembrane region" description="Helical" evidence="6">
    <location>
        <begin position="85"/>
        <end position="103"/>
    </location>
</feature>
<dbReference type="GO" id="GO:0016020">
    <property type="term" value="C:membrane"/>
    <property type="evidence" value="ECO:0007669"/>
    <property type="project" value="UniProtKB-SubCell"/>
</dbReference>
<evidence type="ECO:0000256" key="4">
    <source>
        <dbReference type="ARBA" id="ARBA00022989"/>
    </source>
</evidence>
<evidence type="ECO:0000256" key="5">
    <source>
        <dbReference type="ARBA" id="ARBA00023136"/>
    </source>
</evidence>
<accession>A0A1H9TQJ3</accession>
<dbReference type="Pfam" id="PF07947">
    <property type="entry name" value="YhhN"/>
    <property type="match status" value="1"/>
</dbReference>
<dbReference type="GO" id="GO:0016787">
    <property type="term" value="F:hydrolase activity"/>
    <property type="evidence" value="ECO:0007669"/>
    <property type="project" value="TreeGrafter"/>
</dbReference>
<evidence type="ECO:0000313" key="7">
    <source>
        <dbReference type="EMBL" id="SER99311.1"/>
    </source>
</evidence>
<feature type="transmembrane region" description="Helical" evidence="6">
    <location>
        <begin position="30"/>
        <end position="49"/>
    </location>
</feature>
<evidence type="ECO:0000256" key="3">
    <source>
        <dbReference type="ARBA" id="ARBA00022692"/>
    </source>
</evidence>
<keyword evidence="5 6" id="KW-0472">Membrane</keyword>
<proteinExistence type="inferred from homology"/>
<dbReference type="OrthoDB" id="5592477at2"/>
<organism evidence="7 8">
    <name type="scientific">Salipaludibacillus aurantiacus</name>
    <dbReference type="NCBI Taxonomy" id="1601833"/>
    <lineage>
        <taxon>Bacteria</taxon>
        <taxon>Bacillati</taxon>
        <taxon>Bacillota</taxon>
        <taxon>Bacilli</taxon>
        <taxon>Bacillales</taxon>
        <taxon>Bacillaceae</taxon>
    </lineage>
</organism>
<keyword evidence="8" id="KW-1185">Reference proteome</keyword>
<dbReference type="PANTHER" id="PTHR31885:SF6">
    <property type="entry name" value="GH04784P"/>
    <property type="match status" value="1"/>
</dbReference>
<comment type="similarity">
    <text evidence="2">Belongs to the TMEM86 family.</text>
</comment>
<evidence type="ECO:0000313" key="8">
    <source>
        <dbReference type="Proteomes" id="UP000198571"/>
    </source>
</evidence>
<dbReference type="STRING" id="1601833.SAMN05518684_10619"/>
<feature type="transmembrane region" description="Helical" evidence="6">
    <location>
        <begin position="61"/>
        <end position="79"/>
    </location>
</feature>
<keyword evidence="3 6" id="KW-0812">Transmembrane</keyword>
<dbReference type="RefSeq" id="WP_093050459.1">
    <property type="nucleotide sequence ID" value="NZ_FOGT01000006.1"/>
</dbReference>
<feature type="transmembrane region" description="Helical" evidence="6">
    <location>
        <begin position="141"/>
        <end position="158"/>
    </location>
</feature>
<feature type="transmembrane region" description="Helical" evidence="6">
    <location>
        <begin position="110"/>
        <end position="129"/>
    </location>
</feature>
<gene>
    <name evidence="7" type="ORF">SAMN05518684_10619</name>
</gene>
<sequence>MRQLKSAYVLPILILVTGLFYTFYVPGESLAVIILFKLIPMWLIIAYAIRRLPDRNRFSRFSTLMLTGLFFCMLGDAFIEGTFIAGLAAFLIGHLFYLAGFFTKMTVTPLKLASLLPIILYSFIIGRELTGALKTGGEEPLIIPVILYIAVISVMLFSSVLTGNIWAVSGSILFVISDSILAWNMFISEVAHSGALIMITYYSAQFLIAHSIRPLAEK</sequence>
<evidence type="ECO:0000256" key="2">
    <source>
        <dbReference type="ARBA" id="ARBA00007375"/>
    </source>
</evidence>
<protein>
    <submittedName>
        <fullName evidence="7">Uncharacterized membrane protein YhhN</fullName>
    </submittedName>
</protein>
<feature type="transmembrane region" description="Helical" evidence="6">
    <location>
        <begin position="193"/>
        <end position="212"/>
    </location>
</feature>
<comment type="subcellular location">
    <subcellularLocation>
        <location evidence="1">Membrane</location>
        <topology evidence="1">Multi-pass membrane protein</topology>
    </subcellularLocation>
</comment>
<dbReference type="PANTHER" id="PTHR31885">
    <property type="entry name" value="GH04784P"/>
    <property type="match status" value="1"/>
</dbReference>
<dbReference type="AlphaFoldDB" id="A0A1H9TQJ3"/>
<feature type="transmembrane region" description="Helical" evidence="6">
    <location>
        <begin position="165"/>
        <end position="187"/>
    </location>
</feature>
<evidence type="ECO:0000256" key="1">
    <source>
        <dbReference type="ARBA" id="ARBA00004141"/>
    </source>
</evidence>
<dbReference type="InterPro" id="IPR012506">
    <property type="entry name" value="TMEM86B-like"/>
</dbReference>
<evidence type="ECO:0000256" key="6">
    <source>
        <dbReference type="SAM" id="Phobius"/>
    </source>
</evidence>
<reference evidence="8" key="1">
    <citation type="submission" date="2016-10" db="EMBL/GenBank/DDBJ databases">
        <authorList>
            <person name="Varghese N."/>
            <person name="Submissions S."/>
        </authorList>
    </citation>
    <scope>NUCLEOTIDE SEQUENCE [LARGE SCALE GENOMIC DNA]</scope>
    <source>
        <strain evidence="8">S9</strain>
    </source>
</reference>
<feature type="transmembrane region" description="Helical" evidence="6">
    <location>
        <begin position="7"/>
        <end position="24"/>
    </location>
</feature>
<keyword evidence="4 6" id="KW-1133">Transmembrane helix</keyword>
<dbReference type="Proteomes" id="UP000198571">
    <property type="component" value="Unassembled WGS sequence"/>
</dbReference>